<evidence type="ECO:0000256" key="1">
    <source>
        <dbReference type="SAM" id="Phobius"/>
    </source>
</evidence>
<reference evidence="2" key="2">
    <citation type="submission" date="2023-04" db="EMBL/GenBank/DDBJ databases">
        <authorList>
            <person name="Bu L."/>
            <person name="Lu L."/>
            <person name="Laidemitt M.R."/>
            <person name="Zhang S.M."/>
            <person name="Mutuku M."/>
            <person name="Mkoji G."/>
            <person name="Steinauer M."/>
            <person name="Loker E.S."/>
        </authorList>
    </citation>
    <scope>NUCLEOTIDE SEQUENCE</scope>
    <source>
        <strain evidence="2">KasaAsao</strain>
        <tissue evidence="2">Whole Snail</tissue>
    </source>
</reference>
<protein>
    <submittedName>
        <fullName evidence="2">Uncharacterized protein</fullName>
    </submittedName>
</protein>
<evidence type="ECO:0000313" key="3">
    <source>
        <dbReference type="Proteomes" id="UP001233172"/>
    </source>
</evidence>
<accession>A0AAD8AR65</accession>
<keyword evidence="1" id="KW-0472">Membrane</keyword>
<keyword evidence="1" id="KW-0812">Transmembrane</keyword>
<dbReference type="Proteomes" id="UP001233172">
    <property type="component" value="Unassembled WGS sequence"/>
</dbReference>
<proteinExistence type="predicted"/>
<evidence type="ECO:0000313" key="2">
    <source>
        <dbReference type="EMBL" id="KAK0040891.1"/>
    </source>
</evidence>
<gene>
    <name evidence="2" type="ORF">Bpfe_029701</name>
</gene>
<dbReference type="Gene3D" id="1.20.140.150">
    <property type="match status" value="1"/>
</dbReference>
<feature type="transmembrane region" description="Helical" evidence="1">
    <location>
        <begin position="112"/>
        <end position="135"/>
    </location>
</feature>
<name>A0AAD8AR65_BIOPF</name>
<organism evidence="2 3">
    <name type="scientific">Biomphalaria pfeifferi</name>
    <name type="common">Bloodfluke planorb</name>
    <name type="synonym">Freshwater snail</name>
    <dbReference type="NCBI Taxonomy" id="112525"/>
    <lineage>
        <taxon>Eukaryota</taxon>
        <taxon>Metazoa</taxon>
        <taxon>Spiralia</taxon>
        <taxon>Lophotrochozoa</taxon>
        <taxon>Mollusca</taxon>
        <taxon>Gastropoda</taxon>
        <taxon>Heterobranchia</taxon>
        <taxon>Euthyneura</taxon>
        <taxon>Panpulmonata</taxon>
        <taxon>Hygrophila</taxon>
        <taxon>Lymnaeoidea</taxon>
        <taxon>Planorbidae</taxon>
        <taxon>Biomphalaria</taxon>
    </lineage>
</organism>
<keyword evidence="1" id="KW-1133">Transmembrane helix</keyword>
<dbReference type="InterPro" id="IPR023298">
    <property type="entry name" value="ATPase_P-typ_TM_dom_sf"/>
</dbReference>
<dbReference type="SUPFAM" id="SSF81665">
    <property type="entry name" value="Calcium ATPase, transmembrane domain M"/>
    <property type="match status" value="1"/>
</dbReference>
<sequence length="169" mass="19144">MELRKETKNLWKAITLLQLLGFALTLTGYSTNYIISSSDKSSYAGIWTACIQDDCRYIDNYMERVEGSKDWLHASRALMTICFVCQFFTILLTTIALRWKPTKFMSWITSKLAIWSVLVGITGVAVAVSKGIGVMEGRFHGSFGLDWSFILFITGQCLFFVAYIGHHLD</sequence>
<dbReference type="AlphaFoldDB" id="A0AAD8AR65"/>
<feature type="transmembrane region" description="Helical" evidence="1">
    <location>
        <begin position="147"/>
        <end position="165"/>
    </location>
</feature>
<comment type="caution">
    <text evidence="2">The sequence shown here is derived from an EMBL/GenBank/DDBJ whole genome shotgun (WGS) entry which is preliminary data.</text>
</comment>
<reference evidence="2" key="1">
    <citation type="journal article" date="2023" name="PLoS Negl. Trop. Dis.">
        <title>A genome sequence for Biomphalaria pfeifferi, the major vector snail for the human-infecting parasite Schistosoma mansoni.</title>
        <authorList>
            <person name="Bu L."/>
            <person name="Lu L."/>
            <person name="Laidemitt M.R."/>
            <person name="Zhang S.M."/>
            <person name="Mutuku M."/>
            <person name="Mkoji G."/>
            <person name="Steinauer M."/>
            <person name="Loker E.S."/>
        </authorList>
    </citation>
    <scope>NUCLEOTIDE SEQUENCE</scope>
    <source>
        <strain evidence="2">KasaAsao</strain>
    </source>
</reference>
<feature type="transmembrane region" description="Helical" evidence="1">
    <location>
        <begin position="77"/>
        <end position="100"/>
    </location>
</feature>
<keyword evidence="3" id="KW-1185">Reference proteome</keyword>
<dbReference type="EMBL" id="JASAOG010000299">
    <property type="protein sequence ID" value="KAK0040891.1"/>
    <property type="molecule type" value="Genomic_DNA"/>
</dbReference>